<reference evidence="2" key="1">
    <citation type="journal article" date="2023" name="Science">
        <title>Genome structures resolve the early diversification of teleost fishes.</title>
        <authorList>
            <person name="Parey E."/>
            <person name="Louis A."/>
            <person name="Montfort J."/>
            <person name="Bouchez O."/>
            <person name="Roques C."/>
            <person name="Iampietro C."/>
            <person name="Lluch J."/>
            <person name="Castinel A."/>
            <person name="Donnadieu C."/>
            <person name="Desvignes T."/>
            <person name="Floi Bucao C."/>
            <person name="Jouanno E."/>
            <person name="Wen M."/>
            <person name="Mejri S."/>
            <person name="Dirks R."/>
            <person name="Jansen H."/>
            <person name="Henkel C."/>
            <person name="Chen W.J."/>
            <person name="Zahm M."/>
            <person name="Cabau C."/>
            <person name="Klopp C."/>
            <person name="Thompson A.W."/>
            <person name="Robinson-Rechavi M."/>
            <person name="Braasch I."/>
            <person name="Lecointre G."/>
            <person name="Bobe J."/>
            <person name="Postlethwait J.H."/>
            <person name="Berthelot C."/>
            <person name="Roest Crollius H."/>
            <person name="Guiguen Y."/>
        </authorList>
    </citation>
    <scope>NUCLEOTIDE SEQUENCE</scope>
    <source>
        <tissue evidence="2">Blood</tissue>
    </source>
</reference>
<evidence type="ECO:0000313" key="3">
    <source>
        <dbReference type="Proteomes" id="UP001152803"/>
    </source>
</evidence>
<dbReference type="EMBL" id="JAFJMO010000011">
    <property type="protein sequence ID" value="KAJ8262696.1"/>
    <property type="molecule type" value="Genomic_DNA"/>
</dbReference>
<name>A0A9Q1D8A3_CONCO</name>
<keyword evidence="3" id="KW-1185">Reference proteome</keyword>
<feature type="region of interest" description="Disordered" evidence="1">
    <location>
        <begin position="20"/>
        <end position="43"/>
    </location>
</feature>
<dbReference type="AlphaFoldDB" id="A0A9Q1D8A3"/>
<dbReference type="Proteomes" id="UP001152803">
    <property type="component" value="Unassembled WGS sequence"/>
</dbReference>
<gene>
    <name evidence="2" type="ORF">COCON_G00151530</name>
</gene>
<feature type="compositionally biased region" description="Polar residues" evidence="1">
    <location>
        <begin position="29"/>
        <end position="43"/>
    </location>
</feature>
<comment type="caution">
    <text evidence="2">The sequence shown here is derived from an EMBL/GenBank/DDBJ whole genome shotgun (WGS) entry which is preliminary data.</text>
</comment>
<protein>
    <submittedName>
        <fullName evidence="2">Uncharacterized protein</fullName>
    </submittedName>
</protein>
<proteinExistence type="predicted"/>
<accession>A0A9Q1D8A3</accession>
<organism evidence="2 3">
    <name type="scientific">Conger conger</name>
    <name type="common">Conger eel</name>
    <name type="synonym">Muraena conger</name>
    <dbReference type="NCBI Taxonomy" id="82655"/>
    <lineage>
        <taxon>Eukaryota</taxon>
        <taxon>Metazoa</taxon>
        <taxon>Chordata</taxon>
        <taxon>Craniata</taxon>
        <taxon>Vertebrata</taxon>
        <taxon>Euteleostomi</taxon>
        <taxon>Actinopterygii</taxon>
        <taxon>Neopterygii</taxon>
        <taxon>Teleostei</taxon>
        <taxon>Anguilliformes</taxon>
        <taxon>Congridae</taxon>
        <taxon>Conger</taxon>
    </lineage>
</organism>
<evidence type="ECO:0000256" key="1">
    <source>
        <dbReference type="SAM" id="MobiDB-lite"/>
    </source>
</evidence>
<evidence type="ECO:0000313" key="2">
    <source>
        <dbReference type="EMBL" id="KAJ8262696.1"/>
    </source>
</evidence>
<sequence>MGLVQQTVCGMTIFHHPTSDPLLTEHASTRTTPDLSPLQVSPQSALRPWVSKGKVGLRKGCHL</sequence>